<dbReference type="Pfam" id="PF00046">
    <property type="entry name" value="Homeodomain"/>
    <property type="match status" value="1"/>
</dbReference>
<reference evidence="11" key="1">
    <citation type="submission" date="1997-05" db="EMBL/GenBank/DDBJ databases">
        <authorList>
            <person name="Bruce A.E.E."/>
            <person name="Shankland M."/>
        </authorList>
    </citation>
    <scope>NUCLEOTIDE SEQUENCE</scope>
</reference>
<keyword evidence="5 7" id="KW-0371">Homeobox</keyword>
<dbReference type="SUPFAM" id="SSF46689">
    <property type="entry name" value="Homeodomain-like"/>
    <property type="match status" value="1"/>
</dbReference>
<evidence type="ECO:0000313" key="11">
    <source>
        <dbReference type="EMBL" id="AAB61443.1"/>
    </source>
</evidence>
<feature type="transmembrane region" description="Helical" evidence="9">
    <location>
        <begin position="6"/>
        <end position="23"/>
    </location>
</feature>
<dbReference type="GO" id="GO:0045944">
    <property type="term" value="P:positive regulation of transcription by RNA polymerase II"/>
    <property type="evidence" value="ECO:0007669"/>
    <property type="project" value="UniProtKB-ARBA"/>
</dbReference>
<dbReference type="PROSITE" id="PS50071">
    <property type="entry name" value="HOMEOBOX_2"/>
    <property type="match status" value="1"/>
</dbReference>
<dbReference type="CDD" id="cd00086">
    <property type="entry name" value="homeodomain"/>
    <property type="match status" value="1"/>
</dbReference>
<dbReference type="GO" id="GO:0000981">
    <property type="term" value="F:DNA-binding transcription factor activity, RNA polymerase II-specific"/>
    <property type="evidence" value="ECO:0007669"/>
    <property type="project" value="InterPro"/>
</dbReference>
<dbReference type="SMART" id="SM00389">
    <property type="entry name" value="HOX"/>
    <property type="match status" value="1"/>
</dbReference>
<dbReference type="InterPro" id="IPR001356">
    <property type="entry name" value="HD"/>
</dbReference>
<feature type="non-terminal residue" evidence="11">
    <location>
        <position position="1"/>
    </location>
</feature>
<evidence type="ECO:0000256" key="6">
    <source>
        <dbReference type="ARBA" id="ARBA00023242"/>
    </source>
</evidence>
<dbReference type="InterPro" id="IPR017970">
    <property type="entry name" value="Homeobox_CS"/>
</dbReference>
<feature type="DNA-binding region" description="Homeobox" evidence="7">
    <location>
        <begin position="47"/>
        <end position="106"/>
    </location>
</feature>
<dbReference type="EMBL" id="AF004590">
    <property type="protein sequence ID" value="AAB61443.1"/>
    <property type="molecule type" value="Genomic_DNA"/>
</dbReference>
<organism evidence="11">
    <name type="scientific">Helobdella triserialis</name>
    <name type="common">Leech</name>
    <dbReference type="NCBI Taxonomy" id="6413"/>
    <lineage>
        <taxon>Eukaryota</taxon>
        <taxon>Metazoa</taxon>
        <taxon>Spiralia</taxon>
        <taxon>Lophotrochozoa</taxon>
        <taxon>Annelida</taxon>
        <taxon>Clitellata</taxon>
        <taxon>Hirudinea</taxon>
        <taxon>Rhynchobdellida</taxon>
        <taxon>Glossiphoniidae</taxon>
        <taxon>Helobdella</taxon>
    </lineage>
</organism>
<protein>
    <submittedName>
        <fullName evidence="11">Lox22-otx</fullName>
    </submittedName>
</protein>
<dbReference type="GO" id="GO:0000978">
    <property type="term" value="F:RNA polymerase II cis-regulatory region sequence-specific DNA binding"/>
    <property type="evidence" value="ECO:0007669"/>
    <property type="project" value="TreeGrafter"/>
</dbReference>
<evidence type="ECO:0000256" key="4">
    <source>
        <dbReference type="ARBA" id="ARBA00023125"/>
    </source>
</evidence>
<keyword evidence="9" id="KW-1133">Transmembrane helix</keyword>
<dbReference type="InterPro" id="IPR009057">
    <property type="entry name" value="Homeodomain-like_sf"/>
</dbReference>
<accession>O02448</accession>
<evidence type="ECO:0000256" key="9">
    <source>
        <dbReference type="SAM" id="Phobius"/>
    </source>
</evidence>
<dbReference type="AlphaFoldDB" id="O02448"/>
<evidence type="ECO:0000256" key="3">
    <source>
        <dbReference type="ARBA" id="ARBA00022902"/>
    </source>
</evidence>
<comment type="subcellular location">
    <subcellularLocation>
        <location evidence="1 7 8">Nucleus</location>
    </subcellularLocation>
</comment>
<dbReference type="PANTHER" id="PTHR45793">
    <property type="entry name" value="HOMEOBOX PROTEIN"/>
    <property type="match status" value="1"/>
</dbReference>
<sequence length="539" mass="61678">CLLYSFIFTFIGIYLHLSFYTFISHLKVRLRNFIYLFSKSGLNSRKQRRERTTFTRTQLDVLETLFQKTRYPDIFMREEVAMKINLPESRVQVWFKNRRAKCRQQQKTSDNVVEGSSSQSYHKFSNKISMTTPPNIHGGILNKCSNSPCVCFSSSNYLLCREKNDEFSSKQIFIESTDSCGGDKNTFQNAKNLCANYLDLSSDKFHLDLLRKKLNNENYSYLSELKSKKEATADDQSNEKLRKKGDNYLNSNEDAIASEKNLKINECSFDLKNEHRSVSNVALAFLSSIDTPTKTSSKVRSYETEIEKPAFYSSPSVKKLSFVGKKNTNSVTSASHFDNPTSVNHPFLYDKPSALYNTHVTNNSPSFQNVDNCNSKHNITEKADTSFYHQRHISPYCSAADLNERYYYYPAVAASPQTHLYQRTQFLQSVASSCASTAFNQCFVSSPSSSSFSSSLFFPPIYSHTQIYSCISPSSALPSSSLNQPNNDYNFMINTFSDERQLMVNGVNNIQHNHPFNNETYNEFVGDNKEWVTTKFQAL</sequence>
<dbReference type="FunFam" id="1.10.10.60:FF:000068">
    <property type="entry name" value="Orthodenticle homeobox 1"/>
    <property type="match status" value="1"/>
</dbReference>
<keyword evidence="4 7" id="KW-0238">DNA-binding</keyword>
<evidence type="ECO:0000256" key="1">
    <source>
        <dbReference type="ARBA" id="ARBA00004123"/>
    </source>
</evidence>
<keyword evidence="9" id="KW-0472">Membrane</keyword>
<keyword evidence="3" id="KW-0524">Neurogenesis</keyword>
<keyword evidence="6 7" id="KW-0539">Nucleus</keyword>
<keyword evidence="2" id="KW-0217">Developmental protein</keyword>
<dbReference type="Gene3D" id="1.10.10.60">
    <property type="entry name" value="Homeodomain-like"/>
    <property type="match status" value="1"/>
</dbReference>
<evidence type="ECO:0000256" key="2">
    <source>
        <dbReference type="ARBA" id="ARBA00022473"/>
    </source>
</evidence>
<dbReference type="GO" id="GO:0005634">
    <property type="term" value="C:nucleus"/>
    <property type="evidence" value="ECO:0007669"/>
    <property type="project" value="UniProtKB-SubCell"/>
</dbReference>
<name>O02448_HELTR</name>
<dbReference type="GO" id="GO:0007399">
    <property type="term" value="P:nervous system development"/>
    <property type="evidence" value="ECO:0007669"/>
    <property type="project" value="UniProtKB-KW"/>
</dbReference>
<evidence type="ECO:0000256" key="5">
    <source>
        <dbReference type="ARBA" id="ARBA00023155"/>
    </source>
</evidence>
<feature type="domain" description="Homeobox" evidence="10">
    <location>
        <begin position="45"/>
        <end position="105"/>
    </location>
</feature>
<evidence type="ECO:0000259" key="10">
    <source>
        <dbReference type="PROSITE" id="PS50071"/>
    </source>
</evidence>
<evidence type="ECO:0000256" key="8">
    <source>
        <dbReference type="RuleBase" id="RU000682"/>
    </source>
</evidence>
<dbReference type="PANTHER" id="PTHR45793:SF5">
    <property type="entry name" value="HOMEOTIC PROTEIN OCELLILESS"/>
    <property type="match status" value="1"/>
</dbReference>
<proteinExistence type="predicted"/>
<evidence type="ECO:0000256" key="7">
    <source>
        <dbReference type="PROSITE-ProRule" id="PRU00108"/>
    </source>
</evidence>
<keyword evidence="9" id="KW-0812">Transmembrane</keyword>
<dbReference type="PROSITE" id="PS00027">
    <property type="entry name" value="HOMEOBOX_1"/>
    <property type="match status" value="1"/>
</dbReference>